<dbReference type="Proteomes" id="UP001159363">
    <property type="component" value="Chromosome 8"/>
</dbReference>
<comment type="caution">
    <text evidence="1">The sequence shown here is derived from an EMBL/GenBank/DDBJ whole genome shotgun (WGS) entry which is preliminary data.</text>
</comment>
<name>A0ABQ9GT43_9NEOP</name>
<keyword evidence="2" id="KW-1185">Reference proteome</keyword>
<accession>A0ABQ9GT43</accession>
<protein>
    <submittedName>
        <fullName evidence="1">Uncharacterized protein</fullName>
    </submittedName>
</protein>
<proteinExistence type="predicted"/>
<organism evidence="1 2">
    <name type="scientific">Dryococelus australis</name>
    <dbReference type="NCBI Taxonomy" id="614101"/>
    <lineage>
        <taxon>Eukaryota</taxon>
        <taxon>Metazoa</taxon>
        <taxon>Ecdysozoa</taxon>
        <taxon>Arthropoda</taxon>
        <taxon>Hexapoda</taxon>
        <taxon>Insecta</taxon>
        <taxon>Pterygota</taxon>
        <taxon>Neoptera</taxon>
        <taxon>Polyneoptera</taxon>
        <taxon>Phasmatodea</taxon>
        <taxon>Verophasmatodea</taxon>
        <taxon>Anareolatae</taxon>
        <taxon>Phasmatidae</taxon>
        <taxon>Eurycanthinae</taxon>
        <taxon>Dryococelus</taxon>
    </lineage>
</organism>
<sequence length="705" mass="79623">MQYPVNTLNQKGHFNTVNEFSRGGASSIVSHSISTILRVVYDASAKTDMGNYPNDRLFIGPVVQDYLFSVVVRFRWHWYGLTAYIEKMYRQILWRVVKQCKVSWCLLSAVRTQCTQQEPVTKLVPGETECIAATRERTAWHPLHVCCVFNCITTAKHRLPRNSSPHAAALIGEQHCAMLLASDAILLAHAVGVRFCKLSILCCCQSFINYGLNLRLGVYDIQNKSDLGSFLGGGDAEVRHGFCRETLLSNRIGWKLEHSSEDIRDGASCTGNMNWGRNGEESVMAFVRDPSLHSPGVITENHRKPKSGWPSNIQALYIHRKTQTLTIISHVPDFVNIAAVLLYESFGFAIAERNAYNSLIVIAKQAFRQLKYPADLTREIRRSVFEVLSRRYTQYDENTVRQFRALRLAAMGHLMHVAVSTLSLSRTSRFQAQGQSLVYITMAYEKTRRRIAPELCVELRKSGQKTFEMIKQEHAEEATGKSETGQEFLNRIVIADKSWNRSYYPEPEQQPSVSKNRRSLCAAELCWSFDKTSDVGVPIRIVQEGVVFGHCTGLFAEGRGQPPPRLLGDLVSGAADKPGHLRGRATPLFGRHYHRCINNTWADVSGALRRRQRAPPRTPRADMKPELKTTLTETKRQVIEDERSLQSQDAVLRYKIKVTSTISGKATQLDRRSCNLSLVQVDNRYPRHTIAASVQQADPSQLPLE</sequence>
<gene>
    <name evidence="1" type="ORF">PR048_023096</name>
</gene>
<evidence type="ECO:0000313" key="1">
    <source>
        <dbReference type="EMBL" id="KAJ8875201.1"/>
    </source>
</evidence>
<evidence type="ECO:0000313" key="2">
    <source>
        <dbReference type="Proteomes" id="UP001159363"/>
    </source>
</evidence>
<dbReference type="EMBL" id="JARBHB010000009">
    <property type="protein sequence ID" value="KAJ8875201.1"/>
    <property type="molecule type" value="Genomic_DNA"/>
</dbReference>
<reference evidence="1 2" key="1">
    <citation type="submission" date="2023-02" db="EMBL/GenBank/DDBJ databases">
        <title>LHISI_Scaffold_Assembly.</title>
        <authorList>
            <person name="Stuart O.P."/>
            <person name="Cleave R."/>
            <person name="Magrath M.J.L."/>
            <person name="Mikheyev A.S."/>
        </authorList>
    </citation>
    <scope>NUCLEOTIDE SEQUENCE [LARGE SCALE GENOMIC DNA]</scope>
    <source>
        <strain evidence="1">Daus_M_001</strain>
        <tissue evidence="1">Leg muscle</tissue>
    </source>
</reference>